<name>A0AAE3M4L3_9BACT</name>
<keyword evidence="2" id="KW-1185">Reference proteome</keyword>
<proteinExistence type="predicted"/>
<dbReference type="RefSeq" id="WP_301190312.1">
    <property type="nucleotide sequence ID" value="NZ_JAPDPJ010000018.1"/>
</dbReference>
<protein>
    <submittedName>
        <fullName evidence="1">Uncharacterized protein</fullName>
    </submittedName>
</protein>
<organism evidence="1 2">
    <name type="scientific">Plebeiibacterium sediminum</name>
    <dbReference type="NCBI Taxonomy" id="2992112"/>
    <lineage>
        <taxon>Bacteria</taxon>
        <taxon>Pseudomonadati</taxon>
        <taxon>Bacteroidota</taxon>
        <taxon>Bacteroidia</taxon>
        <taxon>Marinilabiliales</taxon>
        <taxon>Marinilabiliaceae</taxon>
        <taxon>Plebeiibacterium</taxon>
    </lineage>
</organism>
<reference evidence="1" key="1">
    <citation type="submission" date="2022-10" db="EMBL/GenBank/DDBJ databases">
        <authorList>
            <person name="Yu W.X."/>
        </authorList>
    </citation>
    <scope>NUCLEOTIDE SEQUENCE</scope>
    <source>
        <strain evidence="1">AAT</strain>
    </source>
</reference>
<dbReference type="Proteomes" id="UP001209229">
    <property type="component" value="Unassembled WGS sequence"/>
</dbReference>
<evidence type="ECO:0000313" key="2">
    <source>
        <dbReference type="Proteomes" id="UP001209229"/>
    </source>
</evidence>
<gene>
    <name evidence="1" type="ORF">OM075_09730</name>
</gene>
<evidence type="ECO:0000313" key="1">
    <source>
        <dbReference type="EMBL" id="MCW3786747.1"/>
    </source>
</evidence>
<comment type="caution">
    <text evidence="1">The sequence shown here is derived from an EMBL/GenBank/DDBJ whole genome shotgun (WGS) entry which is preliminary data.</text>
</comment>
<sequence length="189" mass="21295">MRKIAAHFILHPDGSVGKFPVIVFDQDGTIVEIRERSSFIEEPSLELVNGFLCPGFVDFFRTAILQNESVEIQKYINRQVISGIKVLGASEDDYSDIIKYRTRGISFTKTSNKCSMLNNEYNSLFDFLKFNKSGVDSLMRYTIENASILEVNDQYGSLEVGKRPGIIAISGMNYETMRLTGSAKIKLIV</sequence>
<dbReference type="EMBL" id="JAPDPJ010000018">
    <property type="protein sequence ID" value="MCW3786747.1"/>
    <property type="molecule type" value="Genomic_DNA"/>
</dbReference>
<dbReference type="AlphaFoldDB" id="A0AAE3M4L3"/>
<accession>A0AAE3M4L3</accession>